<evidence type="ECO:0000313" key="1">
    <source>
        <dbReference type="EMBL" id="WMS86116.1"/>
    </source>
</evidence>
<accession>A0AA51RR78</accession>
<organism evidence="1 2">
    <name type="scientific">Pleionea litopenaei</name>
    <dbReference type="NCBI Taxonomy" id="3070815"/>
    <lineage>
        <taxon>Bacteria</taxon>
        <taxon>Pseudomonadati</taxon>
        <taxon>Pseudomonadota</taxon>
        <taxon>Gammaproteobacteria</taxon>
        <taxon>Oceanospirillales</taxon>
        <taxon>Pleioneaceae</taxon>
        <taxon>Pleionea</taxon>
    </lineage>
</organism>
<dbReference type="Pfam" id="PF20099">
    <property type="entry name" value="DUF6489"/>
    <property type="match status" value="1"/>
</dbReference>
<dbReference type="Proteomes" id="UP001239782">
    <property type="component" value="Chromosome"/>
</dbReference>
<dbReference type="InterPro" id="IPR045502">
    <property type="entry name" value="DUF6489"/>
</dbReference>
<dbReference type="RefSeq" id="WP_309201268.1">
    <property type="nucleotide sequence ID" value="NZ_CP133548.1"/>
</dbReference>
<dbReference type="EMBL" id="CP133548">
    <property type="protein sequence ID" value="WMS86116.1"/>
    <property type="molecule type" value="Genomic_DNA"/>
</dbReference>
<dbReference type="AlphaFoldDB" id="A0AA51RR78"/>
<sequence length="76" mass="8968">MKVKLEIDATPEEWRRFFGMPDVSEIHQQLLKDAQEKIASGDYDPVALMQSFMPEDMKKMADLQKSFWENLFNKKS</sequence>
<proteinExistence type="predicted"/>
<protein>
    <submittedName>
        <fullName evidence="1">DUF6489 family protein</fullName>
    </submittedName>
</protein>
<reference evidence="1 2" key="1">
    <citation type="submission" date="2023-08" db="EMBL/GenBank/DDBJ databases">
        <title>Pleionea litopenaei sp. nov., isolated from stomach of juvenile Litopenaeus vannamei.</title>
        <authorList>
            <person name="Rho A.M."/>
            <person name="Hwang C.Y."/>
        </authorList>
    </citation>
    <scope>NUCLEOTIDE SEQUENCE [LARGE SCALE GENOMIC DNA]</scope>
    <source>
        <strain evidence="1 2">HL-JVS1</strain>
    </source>
</reference>
<name>A0AA51RR78_9GAMM</name>
<evidence type="ECO:0000313" key="2">
    <source>
        <dbReference type="Proteomes" id="UP001239782"/>
    </source>
</evidence>
<dbReference type="KEGG" id="plei:Q9312_12895"/>
<gene>
    <name evidence="1" type="ORF">Q9312_12895</name>
</gene>
<keyword evidence="2" id="KW-1185">Reference proteome</keyword>